<dbReference type="Pfam" id="PF00239">
    <property type="entry name" value="Resolvase"/>
    <property type="match status" value="1"/>
</dbReference>
<dbReference type="InterPro" id="IPR050639">
    <property type="entry name" value="SSR_resolvase"/>
</dbReference>
<feature type="domain" description="Resolvase/invertase-type recombinase catalytic" evidence="2">
    <location>
        <begin position="2"/>
        <end position="146"/>
    </location>
</feature>
<organism evidence="4 5">
    <name type="scientific">Gottfriedia acidiceleris</name>
    <dbReference type="NCBI Taxonomy" id="371036"/>
    <lineage>
        <taxon>Bacteria</taxon>
        <taxon>Bacillati</taxon>
        <taxon>Bacillota</taxon>
        <taxon>Bacilli</taxon>
        <taxon>Bacillales</taxon>
        <taxon>Bacillaceae</taxon>
        <taxon>Gottfriedia</taxon>
    </lineage>
</organism>
<accession>A0ABY4JQP3</accession>
<evidence type="ECO:0000313" key="5">
    <source>
        <dbReference type="Proteomes" id="UP000830639"/>
    </source>
</evidence>
<dbReference type="SUPFAM" id="SSF53041">
    <property type="entry name" value="Resolvase-like"/>
    <property type="match status" value="1"/>
</dbReference>
<keyword evidence="5" id="KW-1185">Reference proteome</keyword>
<keyword evidence="1" id="KW-0175">Coiled coil</keyword>
<feature type="domain" description="Recombinase" evidence="3">
    <location>
        <begin position="155"/>
        <end position="269"/>
    </location>
</feature>
<dbReference type="Pfam" id="PF07508">
    <property type="entry name" value="Recombinase"/>
    <property type="match status" value="1"/>
</dbReference>
<dbReference type="InterPro" id="IPR011109">
    <property type="entry name" value="DNA_bind_recombinase_dom"/>
</dbReference>
<dbReference type="Proteomes" id="UP000830639">
    <property type="component" value="Chromosome"/>
</dbReference>
<dbReference type="InterPro" id="IPR036162">
    <property type="entry name" value="Resolvase-like_N_sf"/>
</dbReference>
<evidence type="ECO:0000259" key="2">
    <source>
        <dbReference type="PROSITE" id="PS51736"/>
    </source>
</evidence>
<name>A0ABY4JQP3_9BACI</name>
<proteinExistence type="predicted"/>
<gene>
    <name evidence="4" type="ORF">MY490_10120</name>
</gene>
<evidence type="ECO:0000259" key="3">
    <source>
        <dbReference type="PROSITE" id="PS51737"/>
    </source>
</evidence>
<sequence length="489" mass="57929">MLAAIYLRLSRNEEQKDVDEVLLNHKNALIKLANQHNLKYIIFQEISSGVNTDREQLNLLLKKIHEFDYLIIMDIDRLSRDNAHAEQIKQLLILNDIKLLTPQGKIDLSQETNEMLFSFQAVLANFEYKQIKKRLSRGRLAAAEQGKWVMSNKTPLGYRKNSEKKLEIIEDEAKIIRLIFDKSLEKVSVNEIARQLNRLNWRSRQGKILTTSHISQLRTNPVYYGAIQAKRRIHNKIIDEVFIENAHEAIITKEQFFAVQTILENHKNVYFQNRKAIRRLQNLLYCNCCGRKRYIQKDRSNIDFIKSCSYKISNNQCKDRGYKYQLVEEFVLKSIKEKKSELKKALKMLDSQKTIELEQRLTTELVSLIKQKDKIKKRQNNVREMRMDAEITKEEYEELKNELIGQMNQLNEQIESYQTQIENLRNKNDERQKIEKIIETLDNLEVIDPEICNQFLKSFINKIWFSSNMDSSHDTTRSKEIATIKIEWI</sequence>
<dbReference type="PROSITE" id="PS51737">
    <property type="entry name" value="RECOMBINASE_DNA_BIND"/>
    <property type="match status" value="1"/>
</dbReference>
<dbReference type="Gene3D" id="3.90.1750.20">
    <property type="entry name" value="Putative Large Serine Recombinase, Chain B, Domain 2"/>
    <property type="match status" value="1"/>
</dbReference>
<dbReference type="SMART" id="SM00857">
    <property type="entry name" value="Resolvase"/>
    <property type="match status" value="1"/>
</dbReference>
<feature type="coiled-coil region" evidence="1">
    <location>
        <begin position="332"/>
        <end position="447"/>
    </location>
</feature>
<dbReference type="InterPro" id="IPR038109">
    <property type="entry name" value="DNA_bind_recomb_sf"/>
</dbReference>
<dbReference type="EMBL" id="CP096034">
    <property type="protein sequence ID" value="UPM56156.1"/>
    <property type="molecule type" value="Genomic_DNA"/>
</dbReference>
<reference evidence="4 5" key="1">
    <citation type="submission" date="2022-04" db="EMBL/GenBank/DDBJ databases">
        <title>Mechanism of arsenic methylation and mitigation arsenic toxicity by Bacillus sp. LH14 from an Arsenic-Contaminated Paddy Soil.</title>
        <authorList>
            <person name="Wang D."/>
        </authorList>
    </citation>
    <scope>NUCLEOTIDE SEQUENCE [LARGE SCALE GENOMIC DNA]</scope>
    <source>
        <strain evidence="4 5">LH14</strain>
    </source>
</reference>
<evidence type="ECO:0000313" key="4">
    <source>
        <dbReference type="EMBL" id="UPM56156.1"/>
    </source>
</evidence>
<dbReference type="RefSeq" id="WP_248269071.1">
    <property type="nucleotide sequence ID" value="NZ_CP096034.1"/>
</dbReference>
<protein>
    <submittedName>
        <fullName evidence="4">Recombinase family protein</fullName>
    </submittedName>
</protein>
<dbReference type="InterPro" id="IPR006119">
    <property type="entry name" value="Resolv_N"/>
</dbReference>
<dbReference type="Gene3D" id="3.40.50.1390">
    <property type="entry name" value="Resolvase, N-terminal catalytic domain"/>
    <property type="match status" value="1"/>
</dbReference>
<dbReference type="PANTHER" id="PTHR30461">
    <property type="entry name" value="DNA-INVERTASE FROM LAMBDOID PROPHAGE"/>
    <property type="match status" value="1"/>
</dbReference>
<evidence type="ECO:0000256" key="1">
    <source>
        <dbReference type="SAM" id="Coils"/>
    </source>
</evidence>
<dbReference type="CDD" id="cd00338">
    <property type="entry name" value="Ser_Recombinase"/>
    <property type="match status" value="1"/>
</dbReference>
<dbReference type="PANTHER" id="PTHR30461:SF23">
    <property type="entry name" value="DNA RECOMBINASE-RELATED"/>
    <property type="match status" value="1"/>
</dbReference>
<dbReference type="PROSITE" id="PS51736">
    <property type="entry name" value="RECOMBINASES_3"/>
    <property type="match status" value="1"/>
</dbReference>